<accession>A0A1L6MW63</accession>
<dbReference type="EMBL" id="CP016908">
    <property type="protein sequence ID" value="APR99772.1"/>
    <property type="molecule type" value="Genomic_DNA"/>
</dbReference>
<dbReference type="KEGG" id="pabo:BCY86_03080"/>
<dbReference type="RefSeq" id="WP_075276419.1">
    <property type="nucleotide sequence ID" value="NZ_CP016908.1"/>
</dbReference>
<gene>
    <name evidence="1" type="ORF">BCY86_03080</name>
</gene>
<evidence type="ECO:0000313" key="2">
    <source>
        <dbReference type="Proteomes" id="UP000185544"/>
    </source>
</evidence>
<dbReference type="Proteomes" id="UP000185544">
    <property type="component" value="Chromosome"/>
</dbReference>
<keyword evidence="2" id="KW-1185">Reference proteome</keyword>
<dbReference type="AlphaFoldDB" id="A0A1L6MW63"/>
<proteinExistence type="predicted"/>
<name>A0A1L6MW63_9BACT</name>
<sequence>MQTLSIITYSLDSQSEFILLQVNPFQGKATLLSDLAMQKKIGKERLETSYFEKLINRLGKNQPFNITIETTSLFYKIVDQTEAVEENNCFPDISP</sequence>
<evidence type="ECO:0000313" key="1">
    <source>
        <dbReference type="EMBL" id="APR99772.1"/>
    </source>
</evidence>
<organism evidence="1 2">
    <name type="scientific">Pajaroellobacter abortibovis</name>
    <dbReference type="NCBI Taxonomy" id="1882918"/>
    <lineage>
        <taxon>Bacteria</taxon>
        <taxon>Pseudomonadati</taxon>
        <taxon>Myxococcota</taxon>
        <taxon>Polyangia</taxon>
        <taxon>Polyangiales</taxon>
        <taxon>Polyangiaceae</taxon>
    </lineage>
</organism>
<protein>
    <submittedName>
        <fullName evidence="1">Uncharacterized protein</fullName>
    </submittedName>
</protein>
<reference evidence="1 2" key="1">
    <citation type="submission" date="2016-08" db="EMBL/GenBank/DDBJ databases">
        <title>Identification and validation of antigenic proteins from Pajaroellobacter abortibovis using de-novo genome sequence assembly and reverse vaccinology.</title>
        <authorList>
            <person name="Welly B.T."/>
            <person name="Miller M.R."/>
            <person name="Stott J.L."/>
            <person name="Blanchard M.T."/>
            <person name="Islas-Trejo A.D."/>
            <person name="O'Rourke S.M."/>
            <person name="Young A.E."/>
            <person name="Medrano J.F."/>
            <person name="Van Eenennaam A.L."/>
        </authorList>
    </citation>
    <scope>NUCLEOTIDE SEQUENCE [LARGE SCALE GENOMIC DNA]</scope>
    <source>
        <strain evidence="1 2">BTF92-0548A/99-0131</strain>
    </source>
</reference>